<dbReference type="Proteomes" id="UP001187346">
    <property type="component" value="Unassembled WGS sequence"/>
</dbReference>
<comment type="caution">
    <text evidence="1">The sequence shown here is derived from an EMBL/GenBank/DDBJ whole genome shotgun (WGS) entry which is preliminary data.</text>
</comment>
<name>A0ABU4FEE9_9ACTN</name>
<sequence length="137" mass="13749">MARPGHPVAPHPRVRRYGMLVAVLLLGLLGMHGLGPVPLAHPAPGHAVTAVTAAMGEQASTPDPCDHDAGDCGSHMTHADATCASASVASTPAMVPLLLPDVAAWAQLPDALGSLTGGGPDGGRAPPTLSELQLLRI</sequence>
<keyword evidence="2" id="KW-1185">Reference proteome</keyword>
<dbReference type="Pfam" id="PF19650">
    <property type="entry name" value="DUF6153"/>
    <property type="match status" value="1"/>
</dbReference>
<gene>
    <name evidence="1" type="ORF">R5A26_23700</name>
</gene>
<evidence type="ECO:0000313" key="1">
    <source>
        <dbReference type="EMBL" id="MDV7218959.1"/>
    </source>
</evidence>
<reference evidence="1 2" key="1">
    <citation type="submission" date="2023-10" db="EMBL/GenBank/DDBJ databases">
        <title>Characterization of rhizosphere-enriched actinobacteria from wheat plants lab-grown on chernevaya soil.</title>
        <authorList>
            <person name="Tikhonova E.N."/>
            <person name="Konopkin A."/>
            <person name="Kravchenko I.K."/>
        </authorList>
    </citation>
    <scope>NUCLEOTIDE SEQUENCE [LARGE SCALE GENOMIC DNA]</scope>
    <source>
        <strain evidence="1 2">RR29</strain>
    </source>
</reference>
<dbReference type="EMBL" id="JAWMAJ010000079">
    <property type="protein sequence ID" value="MDV7218959.1"/>
    <property type="molecule type" value="Genomic_DNA"/>
</dbReference>
<proteinExistence type="predicted"/>
<dbReference type="InterPro" id="IPR046151">
    <property type="entry name" value="DUF6153"/>
</dbReference>
<organism evidence="1 2">
    <name type="scientific">Streptomyces prunicolor</name>
    <dbReference type="NCBI Taxonomy" id="67348"/>
    <lineage>
        <taxon>Bacteria</taxon>
        <taxon>Bacillati</taxon>
        <taxon>Actinomycetota</taxon>
        <taxon>Actinomycetes</taxon>
        <taxon>Kitasatosporales</taxon>
        <taxon>Streptomycetaceae</taxon>
        <taxon>Streptomyces</taxon>
    </lineage>
</organism>
<protein>
    <submittedName>
        <fullName evidence="1">DUF6153 family protein</fullName>
    </submittedName>
</protein>
<dbReference type="RefSeq" id="WP_266864857.1">
    <property type="nucleotide sequence ID" value="NZ_JAPEMW010000001.1"/>
</dbReference>
<evidence type="ECO:0000313" key="2">
    <source>
        <dbReference type="Proteomes" id="UP001187346"/>
    </source>
</evidence>
<accession>A0ABU4FEE9</accession>